<dbReference type="Pfam" id="PF00583">
    <property type="entry name" value="Acetyltransf_1"/>
    <property type="match status" value="1"/>
</dbReference>
<name>W9DPU0_METTI</name>
<evidence type="ECO:0000259" key="2">
    <source>
        <dbReference type="PROSITE" id="PS51186"/>
    </source>
</evidence>
<dbReference type="InterPro" id="IPR016181">
    <property type="entry name" value="Acyl_CoA_acyltransferase"/>
</dbReference>
<dbReference type="InterPro" id="IPR000182">
    <property type="entry name" value="GNAT_dom"/>
</dbReference>
<dbReference type="CDD" id="cd04301">
    <property type="entry name" value="NAT_SF"/>
    <property type="match status" value="1"/>
</dbReference>
<dbReference type="SUPFAM" id="SSF55729">
    <property type="entry name" value="Acyl-CoA N-acyltransferases (Nat)"/>
    <property type="match status" value="1"/>
</dbReference>
<dbReference type="InterPro" id="IPR050769">
    <property type="entry name" value="NAT_camello-type"/>
</dbReference>
<dbReference type="Proteomes" id="UP000019483">
    <property type="component" value="Unassembled WGS sequence"/>
</dbReference>
<gene>
    <name evidence="3" type="ORF">MettiDRAFT_1879</name>
</gene>
<sequence>MIVLPFSNEYSSMVKSFVIAVLAGEGFDYDPVKDFDLDDIQGIYLEKGGAFFMCLSDDEIVGTSAVKNIGSDVCEIKRLYVKKECRGEGLGFTLFQKALNYAEINYTKVKLKTDSSLKKAISIYLKNGFSVVKEESGTVYFEKSLQSDKSE</sequence>
<dbReference type="PROSITE" id="PS51186">
    <property type="entry name" value="GNAT"/>
    <property type="match status" value="1"/>
</dbReference>
<keyword evidence="1 3" id="KW-0808">Transferase</keyword>
<proteinExistence type="predicted"/>
<keyword evidence="4" id="KW-1185">Reference proteome</keyword>
<organism evidence="3 4">
    <name type="scientific">Methanolobus tindarius DSM 2278</name>
    <dbReference type="NCBI Taxonomy" id="1090322"/>
    <lineage>
        <taxon>Archaea</taxon>
        <taxon>Methanobacteriati</taxon>
        <taxon>Methanobacteriota</taxon>
        <taxon>Stenosarchaea group</taxon>
        <taxon>Methanomicrobia</taxon>
        <taxon>Methanosarcinales</taxon>
        <taxon>Methanosarcinaceae</taxon>
        <taxon>Methanolobus</taxon>
    </lineage>
</organism>
<feature type="domain" description="N-acetyltransferase" evidence="2">
    <location>
        <begin position="1"/>
        <end position="146"/>
    </location>
</feature>
<reference evidence="3 4" key="1">
    <citation type="submission" date="2013-08" db="EMBL/GenBank/DDBJ databases">
        <authorList>
            <consortium name="DOE Joint Genome Institute"/>
            <person name="Eisen J."/>
            <person name="Huntemann M."/>
            <person name="Han J."/>
            <person name="Chen A."/>
            <person name="Kyrpides N."/>
            <person name="Mavromatis K."/>
            <person name="Markowitz V."/>
            <person name="Palaniappan K."/>
            <person name="Ivanova N."/>
            <person name="Schaumberg A."/>
            <person name="Pati A."/>
            <person name="Liolios K."/>
            <person name="Nordberg H.P."/>
            <person name="Cantor M.N."/>
            <person name="Hua S.X."/>
            <person name="Woyke T."/>
        </authorList>
    </citation>
    <scope>NUCLEOTIDE SEQUENCE [LARGE SCALE GENOMIC DNA]</scope>
    <source>
        <strain evidence="3 4">DSM 2278</strain>
    </source>
</reference>
<dbReference type="OrthoDB" id="125295at2157"/>
<dbReference type="PANTHER" id="PTHR13947">
    <property type="entry name" value="GNAT FAMILY N-ACETYLTRANSFERASE"/>
    <property type="match status" value="1"/>
</dbReference>
<dbReference type="GO" id="GO:0008080">
    <property type="term" value="F:N-acetyltransferase activity"/>
    <property type="evidence" value="ECO:0007669"/>
    <property type="project" value="InterPro"/>
</dbReference>
<comment type="caution">
    <text evidence="3">The sequence shown here is derived from an EMBL/GenBank/DDBJ whole genome shotgun (WGS) entry which is preliminary data.</text>
</comment>
<protein>
    <submittedName>
        <fullName evidence="3">Acetyltransferase</fullName>
    </submittedName>
</protein>
<evidence type="ECO:0000313" key="3">
    <source>
        <dbReference type="EMBL" id="ETA68409.1"/>
    </source>
</evidence>
<dbReference type="EMBL" id="AZAJ01000001">
    <property type="protein sequence ID" value="ETA68409.1"/>
    <property type="molecule type" value="Genomic_DNA"/>
</dbReference>
<evidence type="ECO:0000256" key="1">
    <source>
        <dbReference type="ARBA" id="ARBA00022679"/>
    </source>
</evidence>
<dbReference type="RefSeq" id="WP_023845544.1">
    <property type="nucleotide sequence ID" value="NZ_AZAJ01000001.1"/>
</dbReference>
<evidence type="ECO:0000313" key="4">
    <source>
        <dbReference type="Proteomes" id="UP000019483"/>
    </source>
</evidence>
<dbReference type="AlphaFoldDB" id="W9DPU0"/>
<dbReference type="Gene3D" id="3.40.630.30">
    <property type="match status" value="1"/>
</dbReference>
<accession>W9DPU0</accession>
<dbReference type="PANTHER" id="PTHR13947:SF37">
    <property type="entry name" value="LD18367P"/>
    <property type="match status" value="1"/>
</dbReference>